<evidence type="ECO:0000256" key="1">
    <source>
        <dbReference type="SAM" id="MobiDB-lite"/>
    </source>
</evidence>
<evidence type="ECO:0000313" key="2">
    <source>
        <dbReference type="EMBL" id="TKT08147.1"/>
    </source>
</evidence>
<proteinExistence type="predicted"/>
<sequence>MNQRKDNYRAALRREPVEPPPLAPRVTTLSNRYVRVTIELDADVQRRLDRWVTPAATLVTGTARTALSVVAALTERVPPSDSGTRGRP</sequence>
<feature type="compositionally biased region" description="Basic and acidic residues" evidence="1">
    <location>
        <begin position="1"/>
        <end position="17"/>
    </location>
</feature>
<dbReference type="Proteomes" id="UP000308632">
    <property type="component" value="Unassembled WGS sequence"/>
</dbReference>
<gene>
    <name evidence="2" type="ORF">E4U92_19355</name>
</gene>
<evidence type="ECO:0000313" key="3">
    <source>
        <dbReference type="Proteomes" id="UP000308632"/>
    </source>
</evidence>
<dbReference type="RefSeq" id="WP_137301683.1">
    <property type="nucleotide sequence ID" value="NZ_BMVD01000008.1"/>
</dbReference>
<reference evidence="2 3" key="1">
    <citation type="submission" date="2019-04" db="EMBL/GenBank/DDBJ databases">
        <title>Streptomyces lasaliensis sp.nov., an Actinomycete isolated from soil which produces the polyether antibiotic lasalocid.</title>
        <authorList>
            <person name="Erwin G."/>
            <person name="Haber C."/>
        </authorList>
    </citation>
    <scope>NUCLEOTIDE SEQUENCE [LARGE SCALE GENOMIC DNA]</scope>
    <source>
        <strain evidence="2 3">DSM 40089</strain>
    </source>
</reference>
<dbReference type="EMBL" id="SZPR01000015">
    <property type="protein sequence ID" value="TKT08147.1"/>
    <property type="molecule type" value="Genomic_DNA"/>
</dbReference>
<name>A0A4U5WZR8_STRGB</name>
<feature type="region of interest" description="Disordered" evidence="1">
    <location>
        <begin position="1"/>
        <end position="24"/>
    </location>
</feature>
<protein>
    <submittedName>
        <fullName evidence="2">Uncharacterized protein</fullName>
    </submittedName>
</protein>
<organism evidence="2 3">
    <name type="scientific">Streptomyces galbus</name>
    <dbReference type="NCBI Taxonomy" id="33898"/>
    <lineage>
        <taxon>Bacteria</taxon>
        <taxon>Bacillati</taxon>
        <taxon>Actinomycetota</taxon>
        <taxon>Actinomycetes</taxon>
        <taxon>Kitasatosporales</taxon>
        <taxon>Streptomycetaceae</taxon>
        <taxon>Streptomyces</taxon>
    </lineage>
</organism>
<comment type="caution">
    <text evidence="2">The sequence shown here is derived from an EMBL/GenBank/DDBJ whole genome shotgun (WGS) entry which is preliminary data.</text>
</comment>
<dbReference type="AlphaFoldDB" id="A0A4U5WZR8"/>
<accession>A0A4U5WZR8</accession>